<dbReference type="InterPro" id="IPR010263">
    <property type="entry name" value="T6SS_TssK"/>
</dbReference>
<sequence length="442" mass="48120">MRDNLTLVDRVEWHEGMLLAPQHFQLLAARLDSLVAWQTLAAAPFSWGVRRLVFDTGLLPVGIVRVLQLDAVMPDGTAVSYSGDDERLGPLELSLAPFAEQLASGTVDIHLVLPVAGTMRRDAQVRRFRSVLGAPVEDEVSQAPPADIARLVPNLALSAGAQPSSLYVSLCLGTAYKDNEVVRLGERLPPLLEVGRDTPLWTAVASMLGQLRSKAAFVAKQTAVPSSKADDRLTQLELRDRLRCLLSDLPLVEAVLRTPHLHPLALYLALASLLGSLSMLRPGALPPVPHDYDHANPMTAFAPLLRAVRESLAEVSEAYREHKFEFRHGAFEIALQPDWIGEHLVVGLRGQSERDLRAWMDGAMVGSQSAYPSLRAHRVLGAARRVVEHADELGVRAGSGYVLFEIEADPALIHGNEAMVIGNPNEGASAQRPQEVLLFVKG</sequence>
<reference evidence="1 2" key="1">
    <citation type="submission" date="2021-03" db="EMBL/GenBank/DDBJ databases">
        <authorList>
            <person name="Peeters C."/>
        </authorList>
    </citation>
    <scope>NUCLEOTIDE SEQUENCE [LARGE SCALE GENOMIC DNA]</scope>
    <source>
        <strain evidence="1 2">LMG 26411</strain>
    </source>
</reference>
<protein>
    <recommendedName>
        <fullName evidence="3">Type VI secretion system baseplate subunit TssK</fullName>
    </recommendedName>
</protein>
<dbReference type="PANTHER" id="PTHR35566">
    <property type="entry name" value="BLR3599 PROTEIN"/>
    <property type="match status" value="1"/>
</dbReference>
<evidence type="ECO:0000313" key="1">
    <source>
        <dbReference type="EMBL" id="CAG2160820.1"/>
    </source>
</evidence>
<gene>
    <name evidence="1" type="ORF">LMG26411_07787</name>
</gene>
<accession>A0ABN7QBD6</accession>
<dbReference type="PANTHER" id="PTHR35566:SF1">
    <property type="entry name" value="TYPE VI SECRETION SYSTEM BASEPLATE COMPONENT TSSK1"/>
    <property type="match status" value="1"/>
</dbReference>
<dbReference type="NCBIfam" id="TIGR03353">
    <property type="entry name" value="VI_chp_4"/>
    <property type="match status" value="1"/>
</dbReference>
<proteinExistence type="predicted"/>
<dbReference type="Proteomes" id="UP000672657">
    <property type="component" value="Unassembled WGS sequence"/>
</dbReference>
<evidence type="ECO:0008006" key="3">
    <source>
        <dbReference type="Google" id="ProtNLM"/>
    </source>
</evidence>
<dbReference type="Pfam" id="PF05936">
    <property type="entry name" value="T6SS_VasE"/>
    <property type="match status" value="1"/>
</dbReference>
<dbReference type="EMBL" id="CAJPVI010000094">
    <property type="protein sequence ID" value="CAG2160820.1"/>
    <property type="molecule type" value="Genomic_DNA"/>
</dbReference>
<keyword evidence="2" id="KW-1185">Reference proteome</keyword>
<dbReference type="RefSeq" id="WP_211958518.1">
    <property type="nucleotide sequence ID" value="NZ_CAJPVI010000094.1"/>
</dbReference>
<organism evidence="1 2">
    <name type="scientific">Cupriavidus numazuensis</name>
    <dbReference type="NCBI Taxonomy" id="221992"/>
    <lineage>
        <taxon>Bacteria</taxon>
        <taxon>Pseudomonadati</taxon>
        <taxon>Pseudomonadota</taxon>
        <taxon>Betaproteobacteria</taxon>
        <taxon>Burkholderiales</taxon>
        <taxon>Burkholderiaceae</taxon>
        <taxon>Cupriavidus</taxon>
    </lineage>
</organism>
<name>A0ABN7QBD6_9BURK</name>
<evidence type="ECO:0000313" key="2">
    <source>
        <dbReference type="Proteomes" id="UP000672657"/>
    </source>
</evidence>
<comment type="caution">
    <text evidence="1">The sequence shown here is derived from an EMBL/GenBank/DDBJ whole genome shotgun (WGS) entry which is preliminary data.</text>
</comment>